<gene>
    <name evidence="3" type="ORF">CFP56_019715</name>
</gene>
<dbReference type="GO" id="GO:0003676">
    <property type="term" value="F:nucleic acid binding"/>
    <property type="evidence" value="ECO:0007669"/>
    <property type="project" value="InterPro"/>
</dbReference>
<sequence length="355" mass="39310">KRAYALALEEQQNSATGDCSNGLARKKIWKALWQLNIPQKIKHFTWRAGRDILATKMNLAKRKIAPSGMCELCGKEDETVSHLLWFCDHAKGVWTSSKLVFPFEISPSWSFLDVVENFMRWVDISSGLLEKVITVCWGIWKNRNVLRLGGKGQAGCTILRGAMHLVGEFHAANESKHENRAGEAPVVVWKPPSSGHYKVNTDGAVFSKRKQAGAGVIIRDGMGEVIAALSKKWNYPLGAVEAEAKALEAGINFARDVGVRDVEFETDSLEVYNAIQGLASPPISMANVLAGLLNQVSSFRQWKFSHTKRQGNVPAHVLAQHAKDVVGYIVWLEECPNILEHVCAHDKLVFSHSAC</sequence>
<reference evidence="3" key="1">
    <citation type="submission" date="2017-12" db="EMBL/GenBank/DDBJ databases">
        <authorList>
            <person name="Barbosa P."/>
            <person name="Usie A."/>
            <person name="Ramos A.M."/>
        </authorList>
    </citation>
    <scope>NUCLEOTIDE SEQUENCE</scope>
    <source>
        <strain evidence="3">HL8</strain>
        <tissue evidence="3">Leaves</tissue>
    </source>
</reference>
<dbReference type="InterPro" id="IPR044730">
    <property type="entry name" value="RNase_H-like_dom_plant"/>
</dbReference>
<dbReference type="InterPro" id="IPR012337">
    <property type="entry name" value="RNaseH-like_sf"/>
</dbReference>
<dbReference type="InterPro" id="IPR002156">
    <property type="entry name" value="RNaseH_domain"/>
</dbReference>
<dbReference type="EMBL" id="PKMF04000030">
    <property type="protein sequence ID" value="KAK7857021.1"/>
    <property type="molecule type" value="Genomic_DNA"/>
</dbReference>
<dbReference type="SUPFAM" id="SSF53098">
    <property type="entry name" value="Ribonuclease H-like"/>
    <property type="match status" value="1"/>
</dbReference>
<reference evidence="3" key="2">
    <citation type="journal article" date="2018" name="Sci. Data">
        <title>The draft genome sequence of cork oak.</title>
        <authorList>
            <person name="Ramos A.M."/>
            <person name="Usie A."/>
            <person name="Barbosa P."/>
            <person name="Barros P.M."/>
            <person name="Capote T."/>
            <person name="Chaves I."/>
            <person name="Simoes F."/>
            <person name="Abreu I."/>
            <person name="Carrasquinho I."/>
            <person name="Faro C."/>
            <person name="Guimaraes J.B."/>
            <person name="Mendonca D."/>
            <person name="Nobrega F."/>
            <person name="Rodrigues L."/>
            <person name="Saibo N.J.M."/>
            <person name="Varela M.C."/>
            <person name="Egas C."/>
            <person name="Matos J."/>
            <person name="Miguel C.M."/>
            <person name="Oliveira M.M."/>
            <person name="Ricardo C.P."/>
            <person name="Goncalves S."/>
        </authorList>
    </citation>
    <scope>NUCLEOTIDE SEQUENCE [LARGE SCALE GENOMIC DNA]</scope>
    <source>
        <strain evidence="3">HL8</strain>
    </source>
</reference>
<dbReference type="InterPro" id="IPR052929">
    <property type="entry name" value="RNase_H-like_EbsB-rel"/>
</dbReference>
<accession>A0AAW0M1B6</accession>
<name>A0AAW0M1B6_QUESU</name>
<feature type="domain" description="Reverse transcriptase zinc-binding" evidence="2">
    <location>
        <begin position="24"/>
        <end position="94"/>
    </location>
</feature>
<protein>
    <submittedName>
        <fullName evidence="3">Ribonuclease h protein</fullName>
    </submittedName>
</protein>
<feature type="non-terminal residue" evidence="3">
    <location>
        <position position="1"/>
    </location>
</feature>
<evidence type="ECO:0000259" key="1">
    <source>
        <dbReference type="Pfam" id="PF13456"/>
    </source>
</evidence>
<comment type="caution">
    <text evidence="3">The sequence shown here is derived from an EMBL/GenBank/DDBJ whole genome shotgun (WGS) entry which is preliminary data.</text>
</comment>
<dbReference type="Pfam" id="PF13966">
    <property type="entry name" value="zf-RVT"/>
    <property type="match status" value="1"/>
</dbReference>
<evidence type="ECO:0000313" key="3">
    <source>
        <dbReference type="EMBL" id="KAK7857021.1"/>
    </source>
</evidence>
<evidence type="ECO:0000259" key="2">
    <source>
        <dbReference type="Pfam" id="PF13966"/>
    </source>
</evidence>
<dbReference type="InterPro" id="IPR036397">
    <property type="entry name" value="RNaseH_sf"/>
</dbReference>
<dbReference type="CDD" id="cd06222">
    <property type="entry name" value="RNase_H_like"/>
    <property type="match status" value="1"/>
</dbReference>
<dbReference type="AlphaFoldDB" id="A0AAW0M1B6"/>
<reference evidence="3" key="3">
    <citation type="submission" date="2023-07" db="EMBL/GenBank/DDBJ databases">
        <title>An improved reference 1 genome and first organelle genomes of Quercus suber.</title>
        <authorList>
            <consortium name="Genosuber Consortium"/>
            <person name="Usie A."/>
            <person name="Serra O."/>
            <person name="Barros P."/>
        </authorList>
    </citation>
    <scope>NUCLEOTIDE SEQUENCE</scope>
    <source>
        <strain evidence="3">HL8</strain>
        <tissue evidence="3">Leaves</tissue>
    </source>
</reference>
<dbReference type="Pfam" id="PF13456">
    <property type="entry name" value="RVT_3"/>
    <property type="match status" value="1"/>
</dbReference>
<dbReference type="InterPro" id="IPR026960">
    <property type="entry name" value="RVT-Znf"/>
</dbReference>
<feature type="domain" description="RNase H type-1" evidence="1">
    <location>
        <begin position="200"/>
        <end position="322"/>
    </location>
</feature>
<dbReference type="Gene3D" id="3.30.420.10">
    <property type="entry name" value="Ribonuclease H-like superfamily/Ribonuclease H"/>
    <property type="match status" value="1"/>
</dbReference>
<dbReference type="PANTHER" id="PTHR47074">
    <property type="entry name" value="BNAC02G40300D PROTEIN"/>
    <property type="match status" value="1"/>
</dbReference>
<proteinExistence type="predicted"/>
<organism evidence="3">
    <name type="scientific">Quercus suber</name>
    <name type="common">Cork oak</name>
    <dbReference type="NCBI Taxonomy" id="58331"/>
    <lineage>
        <taxon>Eukaryota</taxon>
        <taxon>Viridiplantae</taxon>
        <taxon>Streptophyta</taxon>
        <taxon>Embryophyta</taxon>
        <taxon>Tracheophyta</taxon>
        <taxon>Spermatophyta</taxon>
        <taxon>Magnoliopsida</taxon>
        <taxon>eudicotyledons</taxon>
        <taxon>Gunneridae</taxon>
        <taxon>Pentapetalae</taxon>
        <taxon>rosids</taxon>
        <taxon>fabids</taxon>
        <taxon>Fagales</taxon>
        <taxon>Fagaceae</taxon>
        <taxon>Quercus</taxon>
    </lineage>
</organism>
<dbReference type="PANTHER" id="PTHR47074:SF48">
    <property type="entry name" value="POLYNUCLEOTIDYL TRANSFERASE, RIBONUCLEASE H-LIKE SUPERFAMILY PROTEIN"/>
    <property type="match status" value="1"/>
</dbReference>
<dbReference type="GO" id="GO:0004523">
    <property type="term" value="F:RNA-DNA hybrid ribonuclease activity"/>
    <property type="evidence" value="ECO:0007669"/>
    <property type="project" value="InterPro"/>
</dbReference>